<dbReference type="PANTHER" id="PTHR23259">
    <property type="entry name" value="RIDDLE"/>
    <property type="match status" value="1"/>
</dbReference>
<dbReference type="CDD" id="cd19941">
    <property type="entry name" value="TIL"/>
    <property type="match status" value="1"/>
</dbReference>
<proteinExistence type="predicted"/>
<evidence type="ECO:0000256" key="2">
    <source>
        <dbReference type="ARBA" id="ARBA00023157"/>
    </source>
</evidence>
<keyword evidence="1" id="KW-0646">Protease inhibitor</keyword>
<feature type="domain" description="TIL" evidence="4">
    <location>
        <begin position="105"/>
        <end position="157"/>
    </location>
</feature>
<dbReference type="Proteomes" id="UP001151699">
    <property type="component" value="Chromosome A"/>
</dbReference>
<keyword evidence="3" id="KW-0732">Signal</keyword>
<feature type="chain" id="PRO_5040106326" description="TIL domain-containing protein" evidence="3">
    <location>
        <begin position="18"/>
        <end position="169"/>
    </location>
</feature>
<evidence type="ECO:0000313" key="5">
    <source>
        <dbReference type="EMBL" id="KAJ6645567.1"/>
    </source>
</evidence>
<dbReference type="InterPro" id="IPR002919">
    <property type="entry name" value="TIL_dom"/>
</dbReference>
<protein>
    <recommendedName>
        <fullName evidence="4">TIL domain-containing protein</fullName>
    </recommendedName>
</protein>
<keyword evidence="2" id="KW-1015">Disulfide bond</keyword>
<dbReference type="Gene3D" id="2.10.25.10">
    <property type="entry name" value="Laminin"/>
    <property type="match status" value="2"/>
</dbReference>
<dbReference type="InterPro" id="IPR051368">
    <property type="entry name" value="SerProtInhib-TIL_Domain"/>
</dbReference>
<evidence type="ECO:0000313" key="6">
    <source>
        <dbReference type="Proteomes" id="UP001151699"/>
    </source>
</evidence>
<name>A0A9Q0N914_9DIPT</name>
<dbReference type="GO" id="GO:0030414">
    <property type="term" value="F:peptidase inhibitor activity"/>
    <property type="evidence" value="ECO:0007669"/>
    <property type="project" value="UniProtKB-KW"/>
</dbReference>
<feature type="signal peptide" evidence="3">
    <location>
        <begin position="1"/>
        <end position="17"/>
    </location>
</feature>
<sequence length="169" mass="19175">MWTNILFILSIAYLVSAISQKECEDKENEELSVWLNDGYPCGNTCENYKVPCDVMLPMVLVWSPHCVCKKGFSRLPSGKCVPIEDPECEELYKPSVDHCLRRGNEIYDTASACQMTCKDLASNEPKACIMSLVEDCYCPEGMVRYVEHGRCVPKESCPVQWLKKSPKSF</sequence>
<evidence type="ECO:0000259" key="4">
    <source>
        <dbReference type="Pfam" id="PF01826"/>
    </source>
</evidence>
<evidence type="ECO:0000256" key="1">
    <source>
        <dbReference type="ARBA" id="ARBA00022690"/>
    </source>
</evidence>
<dbReference type="Pfam" id="PF01826">
    <property type="entry name" value="TIL"/>
    <property type="match status" value="1"/>
</dbReference>
<dbReference type="OrthoDB" id="5945029at2759"/>
<evidence type="ECO:0000256" key="3">
    <source>
        <dbReference type="SAM" id="SignalP"/>
    </source>
</evidence>
<accession>A0A9Q0N914</accession>
<dbReference type="SUPFAM" id="SSF57567">
    <property type="entry name" value="Serine protease inhibitors"/>
    <property type="match status" value="2"/>
</dbReference>
<dbReference type="PANTHER" id="PTHR23259:SF70">
    <property type="entry name" value="ACCESSORY GLAND PROTEIN ACP62F-RELATED"/>
    <property type="match status" value="1"/>
</dbReference>
<dbReference type="AlphaFoldDB" id="A0A9Q0N914"/>
<organism evidence="5 6">
    <name type="scientific">Pseudolycoriella hygida</name>
    <dbReference type="NCBI Taxonomy" id="35572"/>
    <lineage>
        <taxon>Eukaryota</taxon>
        <taxon>Metazoa</taxon>
        <taxon>Ecdysozoa</taxon>
        <taxon>Arthropoda</taxon>
        <taxon>Hexapoda</taxon>
        <taxon>Insecta</taxon>
        <taxon>Pterygota</taxon>
        <taxon>Neoptera</taxon>
        <taxon>Endopterygota</taxon>
        <taxon>Diptera</taxon>
        <taxon>Nematocera</taxon>
        <taxon>Sciaroidea</taxon>
        <taxon>Sciaridae</taxon>
        <taxon>Pseudolycoriella</taxon>
    </lineage>
</organism>
<reference evidence="5" key="1">
    <citation type="submission" date="2022-07" db="EMBL/GenBank/DDBJ databases">
        <authorList>
            <person name="Trinca V."/>
            <person name="Uliana J.V.C."/>
            <person name="Torres T.T."/>
            <person name="Ward R.J."/>
            <person name="Monesi N."/>
        </authorList>
    </citation>
    <scope>NUCLEOTIDE SEQUENCE</scope>
    <source>
        <strain evidence="5">HSMRA1968</strain>
        <tissue evidence="5">Whole embryos</tissue>
    </source>
</reference>
<dbReference type="InterPro" id="IPR036084">
    <property type="entry name" value="Ser_inhib-like_sf"/>
</dbReference>
<gene>
    <name evidence="5" type="ORF">Bhyg_00773</name>
</gene>
<keyword evidence="6" id="KW-1185">Reference proteome</keyword>
<dbReference type="EMBL" id="WJQU01000001">
    <property type="protein sequence ID" value="KAJ6645567.1"/>
    <property type="molecule type" value="Genomic_DNA"/>
</dbReference>
<comment type="caution">
    <text evidence="5">The sequence shown here is derived from an EMBL/GenBank/DDBJ whole genome shotgun (WGS) entry which is preliminary data.</text>
</comment>